<name>I1DXX7_9GAMM</name>
<evidence type="ECO:0008006" key="4">
    <source>
        <dbReference type="Google" id="ProtNLM"/>
    </source>
</evidence>
<dbReference type="GO" id="GO:0004177">
    <property type="term" value="F:aminopeptidase activity"/>
    <property type="evidence" value="ECO:0007669"/>
    <property type="project" value="TreeGrafter"/>
</dbReference>
<dbReference type="STRING" id="562729.RNAN_1893"/>
<dbReference type="OrthoDB" id="9786424at2"/>
<protein>
    <recommendedName>
        <fullName evidence="4">Protein mtfA</fullName>
    </recommendedName>
</protein>
<sequence length="283" mass="31732">MAGADCLRFGLAILLTLLLGAAIIAAVLLPAYWRKYQRRKLMAQPFPASWRAILKQRLPYFRALPADLQLQLKKHIQVFIAEKHFIGCDGLTVTDDMRVTIAAQACLLLLNRPDYYYPKLHSILLYPAAFIVPGQQADAAGVMHEQRRVLSGESWGQGRVILSWADTLAGAANPTDGRNVVIHEFAHQLDQEKGIANGAPLLERSSDYQQWSGVMAAEFAALQRQAALGESGLFDHYGATNPAEFFAVISEVFFEQPKALAEQYPRLYDQLSRFYRLQPLSWQ</sequence>
<accession>I1DXX7</accession>
<dbReference type="Pfam" id="PF06167">
    <property type="entry name" value="Peptidase_M90"/>
    <property type="match status" value="1"/>
</dbReference>
<feature type="transmembrane region" description="Helical" evidence="1">
    <location>
        <begin position="12"/>
        <end position="33"/>
    </location>
</feature>
<organism evidence="2 3">
    <name type="scientific">Rheinheimera nanhaiensis E407-8</name>
    <dbReference type="NCBI Taxonomy" id="562729"/>
    <lineage>
        <taxon>Bacteria</taxon>
        <taxon>Pseudomonadati</taxon>
        <taxon>Pseudomonadota</taxon>
        <taxon>Gammaproteobacteria</taxon>
        <taxon>Chromatiales</taxon>
        <taxon>Chromatiaceae</taxon>
        <taxon>Rheinheimera</taxon>
    </lineage>
</organism>
<dbReference type="Gene3D" id="1.10.472.150">
    <property type="entry name" value="Glucose-regulated metallo-peptidase M90, N-terminal domain"/>
    <property type="match status" value="1"/>
</dbReference>
<dbReference type="PANTHER" id="PTHR30164">
    <property type="entry name" value="MTFA PEPTIDASE"/>
    <property type="match status" value="1"/>
</dbReference>
<keyword evidence="1" id="KW-0472">Membrane</keyword>
<keyword evidence="1" id="KW-0812">Transmembrane</keyword>
<gene>
    <name evidence="2" type="ORF">RNAN_1893</name>
</gene>
<dbReference type="GO" id="GO:0008237">
    <property type="term" value="F:metallopeptidase activity"/>
    <property type="evidence" value="ECO:0007669"/>
    <property type="project" value="InterPro"/>
</dbReference>
<dbReference type="AlphaFoldDB" id="I1DXX7"/>
<keyword evidence="1" id="KW-1133">Transmembrane helix</keyword>
<dbReference type="InterPro" id="IPR042252">
    <property type="entry name" value="MtfA_N"/>
</dbReference>
<dbReference type="EMBL" id="BAFK01000009">
    <property type="protein sequence ID" value="GAB58905.1"/>
    <property type="molecule type" value="Genomic_DNA"/>
</dbReference>
<evidence type="ECO:0000313" key="2">
    <source>
        <dbReference type="EMBL" id="GAB58905.1"/>
    </source>
</evidence>
<dbReference type="Gene3D" id="3.40.390.10">
    <property type="entry name" value="Collagenase (Catalytic Domain)"/>
    <property type="match status" value="1"/>
</dbReference>
<dbReference type="InterPro" id="IPR024079">
    <property type="entry name" value="MetalloPept_cat_dom_sf"/>
</dbReference>
<comment type="caution">
    <text evidence="2">The sequence shown here is derived from an EMBL/GenBank/DDBJ whole genome shotgun (WGS) entry which is preliminary data.</text>
</comment>
<proteinExistence type="predicted"/>
<evidence type="ECO:0000313" key="3">
    <source>
        <dbReference type="Proteomes" id="UP000004374"/>
    </source>
</evidence>
<reference evidence="2 3" key="1">
    <citation type="journal article" date="2012" name="J. Bacteriol.">
        <title>Genome Sequence of the Protease-Producing Bacterium Rheinheimera nanhaiensis E407-8T, Isolated from Deep-Sea Sediment of the South China Sea.</title>
        <authorList>
            <person name="Zhang X.-Y."/>
            <person name="Zhang Y.-J."/>
            <person name="Qin Q.-L."/>
            <person name="Xie B.-B."/>
            <person name="Chen X.-L."/>
            <person name="Zhou B.-C."/>
            <person name="Zhang Y.-Z."/>
        </authorList>
    </citation>
    <scope>NUCLEOTIDE SEQUENCE [LARGE SCALE GENOMIC DNA]</scope>
    <source>
        <strain evidence="2 3">E407-8</strain>
    </source>
</reference>
<dbReference type="SUPFAM" id="SSF55486">
    <property type="entry name" value="Metalloproteases ('zincins'), catalytic domain"/>
    <property type="match status" value="1"/>
</dbReference>
<dbReference type="CDD" id="cd20169">
    <property type="entry name" value="Peptidase_M90_mtfA"/>
    <property type="match status" value="1"/>
</dbReference>
<evidence type="ECO:0000256" key="1">
    <source>
        <dbReference type="SAM" id="Phobius"/>
    </source>
</evidence>
<dbReference type="InterPro" id="IPR010384">
    <property type="entry name" value="MtfA_fam"/>
</dbReference>
<dbReference type="GO" id="GO:0005829">
    <property type="term" value="C:cytosol"/>
    <property type="evidence" value="ECO:0007669"/>
    <property type="project" value="TreeGrafter"/>
</dbReference>
<dbReference type="PANTHER" id="PTHR30164:SF2">
    <property type="entry name" value="PROTEIN MTFA"/>
    <property type="match status" value="1"/>
</dbReference>
<dbReference type="Proteomes" id="UP000004374">
    <property type="component" value="Unassembled WGS sequence"/>
</dbReference>
<keyword evidence="3" id="KW-1185">Reference proteome</keyword>